<feature type="short sequence motif" description="'KMSKS' region" evidence="12">
    <location>
        <begin position="270"/>
        <end position="274"/>
    </location>
</feature>
<organism evidence="14 15">
    <name type="scientific">Acinetobacter pollinis</name>
    <dbReference type="NCBI Taxonomy" id="2605270"/>
    <lineage>
        <taxon>Bacteria</taxon>
        <taxon>Pseudomonadati</taxon>
        <taxon>Pseudomonadota</taxon>
        <taxon>Gammaproteobacteria</taxon>
        <taxon>Moraxellales</taxon>
        <taxon>Moraxellaceae</taxon>
        <taxon>Acinetobacter</taxon>
    </lineage>
</organism>
<dbReference type="InterPro" id="IPR009080">
    <property type="entry name" value="tRNAsynth_Ia_anticodon-bd"/>
</dbReference>
<dbReference type="Pfam" id="PF01406">
    <property type="entry name" value="tRNA-synt_1e"/>
    <property type="match status" value="1"/>
</dbReference>
<sequence length="473" mass="54348">MQPFVLYNSEQRKKVEFVPRKDGHIDIYVCGMTVYDYCHIGHARTVVAFDYIIRFLRSQGWKVQYIRNITDIDDKIIQRANERGESIGELTNKFIDAMNEDFAALGCVPPDQSPKATDYIDEMQNMIGTLVNNGTAYAANNGDVYFEVDKFKRYGRLSGRKLEDMQAGASDRVDVEVEKKHPFDFVLWKHAKPSEPFWNSPWGNGRPGWHIECSAMSTCCLGNHFDIHGGGGDLPFPHHENEIAQSEAATGEQYVNYWMHVGFVNVDGEKMSKSLGNFFTIRDVMKKFHPEVIRYFIMSSHYRSPINFSDTALKESKAALTRFYNAFKVFEQRYGMAVSESVEQTYIDRFNQVMRDDFNTAEALAVIFEVSRELNRAVKEEAENEARRYHATLRYLVDLLGLVQHSVDDFLKSDIGQTALELSDAEIEELISQRVDAKKSKDFAKADEVRQHLLDKGIVLEDTRQGTVWRRAD</sequence>
<dbReference type="SUPFAM" id="SSF52374">
    <property type="entry name" value="Nucleotidylyl transferase"/>
    <property type="match status" value="1"/>
</dbReference>
<evidence type="ECO:0000256" key="12">
    <source>
        <dbReference type="HAMAP-Rule" id="MF_00041"/>
    </source>
</evidence>
<protein>
    <recommendedName>
        <fullName evidence="12">Cysteine--tRNA ligase</fullName>
        <ecNumber evidence="12">6.1.1.16</ecNumber>
    </recommendedName>
    <alternativeName>
        <fullName evidence="12">Cysteinyl-tRNA synthetase</fullName>
        <shortName evidence="12">CysRS</shortName>
    </alternativeName>
</protein>
<comment type="cofactor">
    <cofactor evidence="12">
        <name>Zn(2+)</name>
        <dbReference type="ChEBI" id="CHEBI:29105"/>
    </cofactor>
    <text evidence="12">Binds 1 zinc ion per subunit.</text>
</comment>
<dbReference type="Pfam" id="PF09190">
    <property type="entry name" value="DALR_2"/>
    <property type="match status" value="1"/>
</dbReference>
<dbReference type="InterPro" id="IPR015803">
    <property type="entry name" value="Cys-tRNA-ligase"/>
</dbReference>
<dbReference type="EC" id="6.1.1.16" evidence="12"/>
<comment type="catalytic activity">
    <reaction evidence="12">
        <text>tRNA(Cys) + L-cysteine + ATP = L-cysteinyl-tRNA(Cys) + AMP + diphosphate</text>
        <dbReference type="Rhea" id="RHEA:17773"/>
        <dbReference type="Rhea" id="RHEA-COMP:9661"/>
        <dbReference type="Rhea" id="RHEA-COMP:9679"/>
        <dbReference type="ChEBI" id="CHEBI:30616"/>
        <dbReference type="ChEBI" id="CHEBI:33019"/>
        <dbReference type="ChEBI" id="CHEBI:35235"/>
        <dbReference type="ChEBI" id="CHEBI:78442"/>
        <dbReference type="ChEBI" id="CHEBI:78517"/>
        <dbReference type="ChEBI" id="CHEBI:456215"/>
        <dbReference type="EC" id="6.1.1.16"/>
    </reaction>
</comment>
<reference evidence="14 15" key="1">
    <citation type="submission" date="2019-08" db="EMBL/GenBank/DDBJ databases">
        <title>Five species of Acinetobacter isolated from floral nectar and animal pollinators.</title>
        <authorList>
            <person name="Hendry T.A."/>
        </authorList>
    </citation>
    <scope>NUCLEOTIDE SEQUENCE [LARGE SCALE GENOMIC DNA]</scope>
    <source>
        <strain evidence="14 15">MD18.27</strain>
    </source>
</reference>
<feature type="binding site" evidence="12">
    <location>
        <position position="213"/>
    </location>
    <ligand>
        <name>Zn(2+)</name>
        <dbReference type="ChEBI" id="CHEBI:29105"/>
    </ligand>
</feature>
<comment type="similarity">
    <text evidence="2 12">Belongs to the class-I aminoacyl-tRNA synthetase family.</text>
</comment>
<evidence type="ECO:0000313" key="15">
    <source>
        <dbReference type="Proteomes" id="UP001339883"/>
    </source>
</evidence>
<dbReference type="NCBIfam" id="TIGR00435">
    <property type="entry name" value="cysS"/>
    <property type="match status" value="1"/>
</dbReference>
<dbReference type="CDD" id="cd07963">
    <property type="entry name" value="Anticodon_Ia_Cys"/>
    <property type="match status" value="1"/>
</dbReference>
<keyword evidence="9 12" id="KW-0067">ATP-binding</keyword>
<evidence type="ECO:0000256" key="5">
    <source>
        <dbReference type="ARBA" id="ARBA00022598"/>
    </source>
</evidence>
<evidence type="ECO:0000256" key="6">
    <source>
        <dbReference type="ARBA" id="ARBA00022723"/>
    </source>
</evidence>
<accession>A0ABU6DWG1</accession>
<dbReference type="SMART" id="SM00840">
    <property type="entry name" value="DALR_2"/>
    <property type="match status" value="1"/>
</dbReference>
<dbReference type="RefSeq" id="WP_325775608.1">
    <property type="nucleotide sequence ID" value="NZ_VTDN01000007.1"/>
</dbReference>
<dbReference type="InterPro" id="IPR056411">
    <property type="entry name" value="CysS_C"/>
</dbReference>
<dbReference type="InterPro" id="IPR015273">
    <property type="entry name" value="Cys-tRNA-synt_Ia_DALR"/>
</dbReference>
<dbReference type="PRINTS" id="PR00983">
    <property type="entry name" value="TRNASYNTHCYS"/>
</dbReference>
<evidence type="ECO:0000256" key="11">
    <source>
        <dbReference type="ARBA" id="ARBA00023146"/>
    </source>
</evidence>
<evidence type="ECO:0000313" key="14">
    <source>
        <dbReference type="EMBL" id="MEB5477232.1"/>
    </source>
</evidence>
<feature type="short sequence motif" description="'HIGH' region" evidence="12">
    <location>
        <begin position="32"/>
        <end position="42"/>
    </location>
</feature>
<evidence type="ECO:0000256" key="9">
    <source>
        <dbReference type="ARBA" id="ARBA00022840"/>
    </source>
</evidence>
<dbReference type="HAMAP" id="MF_00041">
    <property type="entry name" value="Cys_tRNA_synth"/>
    <property type="match status" value="1"/>
</dbReference>
<dbReference type="Gene3D" id="3.40.50.620">
    <property type="entry name" value="HUPs"/>
    <property type="match status" value="1"/>
</dbReference>
<comment type="subcellular location">
    <subcellularLocation>
        <location evidence="1 12">Cytoplasm</location>
    </subcellularLocation>
</comment>
<dbReference type="InterPro" id="IPR032678">
    <property type="entry name" value="tRNA-synt_1_cat_dom"/>
</dbReference>
<feature type="domain" description="Cysteinyl-tRNA synthetase class Ia DALR" evidence="13">
    <location>
        <begin position="349"/>
        <end position="411"/>
    </location>
</feature>
<dbReference type="InterPro" id="IPR014729">
    <property type="entry name" value="Rossmann-like_a/b/a_fold"/>
</dbReference>
<feature type="binding site" evidence="12">
    <location>
        <position position="30"/>
    </location>
    <ligand>
        <name>Zn(2+)</name>
        <dbReference type="ChEBI" id="CHEBI:29105"/>
    </ligand>
</feature>
<keyword evidence="6 12" id="KW-0479">Metal-binding</keyword>
<keyword evidence="11 12" id="KW-0030">Aminoacyl-tRNA synthetase</keyword>
<dbReference type="GO" id="GO:0004817">
    <property type="term" value="F:cysteine-tRNA ligase activity"/>
    <property type="evidence" value="ECO:0007669"/>
    <property type="project" value="UniProtKB-EC"/>
</dbReference>
<evidence type="ECO:0000256" key="4">
    <source>
        <dbReference type="ARBA" id="ARBA00022490"/>
    </source>
</evidence>
<keyword evidence="15" id="KW-1185">Reference proteome</keyword>
<evidence type="ECO:0000256" key="10">
    <source>
        <dbReference type="ARBA" id="ARBA00022917"/>
    </source>
</evidence>
<name>A0ABU6DWG1_9GAMM</name>
<keyword evidence="7 12" id="KW-0547">Nucleotide-binding</keyword>
<proteinExistence type="inferred from homology"/>
<evidence type="ECO:0000256" key="1">
    <source>
        <dbReference type="ARBA" id="ARBA00004496"/>
    </source>
</evidence>
<dbReference type="Pfam" id="PF23493">
    <property type="entry name" value="CysS_C"/>
    <property type="match status" value="1"/>
</dbReference>
<dbReference type="CDD" id="cd00672">
    <property type="entry name" value="CysRS_core"/>
    <property type="match status" value="1"/>
</dbReference>
<dbReference type="PANTHER" id="PTHR10890:SF3">
    <property type="entry name" value="CYSTEINE--TRNA LIGASE, CYTOPLASMIC"/>
    <property type="match status" value="1"/>
</dbReference>
<dbReference type="InterPro" id="IPR024909">
    <property type="entry name" value="Cys-tRNA/MSH_ligase"/>
</dbReference>
<evidence type="ECO:0000256" key="3">
    <source>
        <dbReference type="ARBA" id="ARBA00011245"/>
    </source>
</evidence>
<keyword evidence="8 12" id="KW-0862">Zinc</keyword>
<feature type="binding site" evidence="12">
    <location>
        <position position="273"/>
    </location>
    <ligand>
        <name>ATP</name>
        <dbReference type="ChEBI" id="CHEBI:30616"/>
    </ligand>
</feature>
<evidence type="ECO:0000256" key="2">
    <source>
        <dbReference type="ARBA" id="ARBA00005594"/>
    </source>
</evidence>
<evidence type="ECO:0000259" key="13">
    <source>
        <dbReference type="SMART" id="SM00840"/>
    </source>
</evidence>
<dbReference type="EMBL" id="VTDN01000007">
    <property type="protein sequence ID" value="MEB5477232.1"/>
    <property type="molecule type" value="Genomic_DNA"/>
</dbReference>
<evidence type="ECO:0000256" key="7">
    <source>
        <dbReference type="ARBA" id="ARBA00022741"/>
    </source>
</evidence>
<dbReference type="Gene3D" id="1.20.120.1910">
    <property type="entry name" value="Cysteine-tRNA ligase, C-terminal anti-codon recognition domain"/>
    <property type="match status" value="1"/>
</dbReference>
<comment type="caution">
    <text evidence="14">The sequence shown here is derived from an EMBL/GenBank/DDBJ whole genome shotgun (WGS) entry which is preliminary data.</text>
</comment>
<feature type="binding site" evidence="12">
    <location>
        <position position="242"/>
    </location>
    <ligand>
        <name>Zn(2+)</name>
        <dbReference type="ChEBI" id="CHEBI:29105"/>
    </ligand>
</feature>
<feature type="binding site" evidence="12">
    <location>
        <position position="238"/>
    </location>
    <ligand>
        <name>Zn(2+)</name>
        <dbReference type="ChEBI" id="CHEBI:29105"/>
    </ligand>
</feature>
<dbReference type="Proteomes" id="UP001339883">
    <property type="component" value="Unassembled WGS sequence"/>
</dbReference>
<evidence type="ECO:0000256" key="8">
    <source>
        <dbReference type="ARBA" id="ARBA00022833"/>
    </source>
</evidence>
<dbReference type="SUPFAM" id="SSF47323">
    <property type="entry name" value="Anticodon-binding domain of a subclass of class I aminoacyl-tRNA synthetases"/>
    <property type="match status" value="1"/>
</dbReference>
<dbReference type="PANTHER" id="PTHR10890">
    <property type="entry name" value="CYSTEINYL-TRNA SYNTHETASE"/>
    <property type="match status" value="1"/>
</dbReference>
<gene>
    <name evidence="12" type="primary">cysS</name>
    <name evidence="14" type="ORF">I2F25_09285</name>
</gene>
<comment type="subunit">
    <text evidence="3 12">Monomer.</text>
</comment>
<keyword evidence="5 12" id="KW-0436">Ligase</keyword>
<keyword evidence="4 12" id="KW-0963">Cytoplasm</keyword>
<keyword evidence="10 12" id="KW-0648">Protein biosynthesis</keyword>